<sequence>MKIRKDIKMGSFKNFDFSSSVRTKNNFDVLIDEKYNVNYIDIKDIRLRENQVFELQSEDYINSLAEPIL</sequence>
<keyword evidence="2" id="KW-1185">Reference proteome</keyword>
<reference evidence="1 2" key="1">
    <citation type="submission" date="2020-09" db="EMBL/GenBank/DDBJ databases">
        <title>Parvimonas S3374 sp. nov.</title>
        <authorList>
            <person name="Buhl M."/>
        </authorList>
    </citation>
    <scope>NUCLEOTIDE SEQUENCE [LARGE SCALE GENOMIC DNA]</scope>
    <source>
        <strain evidence="1 2">S3374</strain>
    </source>
</reference>
<gene>
    <name evidence="1" type="ORF">IBJ83_05795</name>
</gene>
<dbReference type="Proteomes" id="UP000823123">
    <property type="component" value="Unassembled WGS sequence"/>
</dbReference>
<accession>A0ABS1CA56</accession>
<dbReference type="EMBL" id="JACVDA010000015">
    <property type="protein sequence ID" value="MBK1468828.1"/>
    <property type="molecule type" value="Genomic_DNA"/>
</dbReference>
<comment type="caution">
    <text evidence="1">The sequence shown here is derived from an EMBL/GenBank/DDBJ whole genome shotgun (WGS) entry which is preliminary data.</text>
</comment>
<evidence type="ECO:0000313" key="1">
    <source>
        <dbReference type="EMBL" id="MBK1468828.1"/>
    </source>
</evidence>
<protein>
    <submittedName>
        <fullName evidence="1">Uncharacterized protein</fullName>
    </submittedName>
</protein>
<evidence type="ECO:0000313" key="2">
    <source>
        <dbReference type="Proteomes" id="UP000823123"/>
    </source>
</evidence>
<name>A0ABS1CA56_9FIRM</name>
<dbReference type="RefSeq" id="WP_201275731.1">
    <property type="nucleotide sequence ID" value="NZ_JACVDA010000015.1"/>
</dbReference>
<proteinExistence type="predicted"/>
<organism evidence="1 2">
    <name type="scientific">Parvimonas parva</name>
    <dbReference type="NCBI Taxonomy" id="2769485"/>
    <lineage>
        <taxon>Bacteria</taxon>
        <taxon>Bacillati</taxon>
        <taxon>Bacillota</taxon>
        <taxon>Tissierellia</taxon>
        <taxon>Tissierellales</taxon>
        <taxon>Peptoniphilaceae</taxon>
        <taxon>Parvimonas</taxon>
    </lineage>
</organism>